<proteinExistence type="predicted"/>
<dbReference type="EMBL" id="BART01028181">
    <property type="protein sequence ID" value="GAH02076.1"/>
    <property type="molecule type" value="Genomic_DNA"/>
</dbReference>
<feature type="domain" description="G" evidence="1">
    <location>
        <begin position="6"/>
        <end position="41"/>
    </location>
</feature>
<accession>X1C1V6</accession>
<dbReference type="AlphaFoldDB" id="X1C1V6"/>
<feature type="non-terminal residue" evidence="2">
    <location>
        <position position="43"/>
    </location>
</feature>
<dbReference type="Gene3D" id="3.40.50.300">
    <property type="entry name" value="P-loop containing nucleotide triphosphate hydrolases"/>
    <property type="match status" value="1"/>
</dbReference>
<gene>
    <name evidence="2" type="ORF">S01H4_49760</name>
</gene>
<name>X1C1V6_9ZZZZ</name>
<dbReference type="Pfam" id="PF01926">
    <property type="entry name" value="MMR_HSR1"/>
    <property type="match status" value="1"/>
</dbReference>
<dbReference type="SUPFAM" id="SSF52540">
    <property type="entry name" value="P-loop containing nucleoside triphosphate hydrolases"/>
    <property type="match status" value="1"/>
</dbReference>
<comment type="caution">
    <text evidence="2">The sequence shown here is derived from an EMBL/GenBank/DDBJ whole genome shotgun (WGS) entry which is preliminary data.</text>
</comment>
<organism evidence="2">
    <name type="scientific">marine sediment metagenome</name>
    <dbReference type="NCBI Taxonomy" id="412755"/>
    <lineage>
        <taxon>unclassified sequences</taxon>
        <taxon>metagenomes</taxon>
        <taxon>ecological metagenomes</taxon>
    </lineage>
</organism>
<evidence type="ECO:0000259" key="1">
    <source>
        <dbReference type="Pfam" id="PF01926"/>
    </source>
</evidence>
<evidence type="ECO:0000313" key="2">
    <source>
        <dbReference type="EMBL" id="GAH02076.1"/>
    </source>
</evidence>
<protein>
    <recommendedName>
        <fullName evidence="1">G domain-containing protein</fullName>
    </recommendedName>
</protein>
<dbReference type="InterPro" id="IPR006073">
    <property type="entry name" value="GTP-bd"/>
</dbReference>
<reference evidence="2" key="1">
    <citation type="journal article" date="2014" name="Front. Microbiol.">
        <title>High frequency of phylogenetically diverse reductive dehalogenase-homologous genes in deep subseafloor sedimentary metagenomes.</title>
        <authorList>
            <person name="Kawai M."/>
            <person name="Futagami T."/>
            <person name="Toyoda A."/>
            <person name="Takaki Y."/>
            <person name="Nishi S."/>
            <person name="Hori S."/>
            <person name="Arai W."/>
            <person name="Tsubouchi T."/>
            <person name="Morono Y."/>
            <person name="Uchiyama I."/>
            <person name="Ito T."/>
            <person name="Fujiyama A."/>
            <person name="Inagaki F."/>
            <person name="Takami H."/>
        </authorList>
    </citation>
    <scope>NUCLEOTIDE SEQUENCE</scope>
    <source>
        <strain evidence="2">Expedition CK06-06</strain>
    </source>
</reference>
<dbReference type="GO" id="GO:0005525">
    <property type="term" value="F:GTP binding"/>
    <property type="evidence" value="ECO:0007669"/>
    <property type="project" value="InterPro"/>
</dbReference>
<dbReference type="InterPro" id="IPR027417">
    <property type="entry name" value="P-loop_NTPase"/>
</dbReference>
<sequence length="43" mass="4427">MNRPTFALVGAVNHGKSSIAATLVERGNIGVSADPGMTQVCQK</sequence>